<dbReference type="InParanoid" id="A0A0P0XGU7"/>
<dbReference type="Gramene" id="Os08t0461600-00">
    <property type="protein sequence ID" value="Os08t0461600-00"/>
    <property type="gene ID" value="Os08g0461600"/>
</dbReference>
<proteinExistence type="predicted"/>
<feature type="region of interest" description="Disordered" evidence="2">
    <location>
        <begin position="1"/>
        <end position="89"/>
    </location>
</feature>
<gene>
    <name evidence="4" type="ordered locus">Os08g0461600</name>
    <name evidence="4" type="ORF">OSNPB_080461600</name>
</gene>
<dbReference type="SMART" id="SM00343">
    <property type="entry name" value="ZnF_C2HC"/>
    <property type="match status" value="2"/>
</dbReference>
<dbReference type="FunCoup" id="A0A0P0XGU7">
    <property type="interactions" value="724"/>
</dbReference>
<evidence type="ECO:0000313" key="5">
    <source>
        <dbReference type="Proteomes" id="UP000059680"/>
    </source>
</evidence>
<feature type="region of interest" description="Disordered" evidence="2">
    <location>
        <begin position="283"/>
        <end position="345"/>
    </location>
</feature>
<dbReference type="PaxDb" id="39947-A0A0P0XGU7"/>
<keyword evidence="1" id="KW-0863">Zinc-finger</keyword>
<evidence type="ECO:0000256" key="2">
    <source>
        <dbReference type="SAM" id="MobiDB-lite"/>
    </source>
</evidence>
<dbReference type="PROSITE" id="PS50158">
    <property type="entry name" value="ZF_CCHC"/>
    <property type="match status" value="1"/>
</dbReference>
<dbReference type="PANTHER" id="PTHR33170">
    <property type="entry name" value="DUF4283 DOMAIN-CONTAINING PROTEIN-RELATED"/>
    <property type="match status" value="1"/>
</dbReference>
<dbReference type="STRING" id="39947.A0A0P0XGU7"/>
<dbReference type="SUPFAM" id="SSF57756">
    <property type="entry name" value="Retrovirus zinc finger-like domains"/>
    <property type="match status" value="1"/>
</dbReference>
<dbReference type="PANTHER" id="PTHR33170:SF2">
    <property type="entry name" value="OS12G0531500 PROTEIN"/>
    <property type="match status" value="1"/>
</dbReference>
<dbReference type="GO" id="GO:0008270">
    <property type="term" value="F:zinc ion binding"/>
    <property type="evidence" value="ECO:0007669"/>
    <property type="project" value="UniProtKB-KW"/>
</dbReference>
<sequence>MKRRPPPGRPDWQANKRKAMESGDGGGDWGRQAGGDWGKQAGGSWAHREEEELRKQLLAKGNQVVGDPRRPGRPGQERRDWGDRGAGGSKPAMKCFKCGREGHHQASCTNPPLCYSCHSSGHISANFPMLQSKRGVKLCGFGIPGQGFYSLQVDVSDVEMAKHPVREEVRSKISTCKSFDFDTCHIKASVVETGMTEDAIDELAVVWVKIFGVPKLARSEEHIKAIVELVGEFEMIDLSTLRRDGPVRERLACKDPRELHFAIHVYINKVGYMIRWEPEGYPPYDNSQFPPDDGDDKDKKGNGDNDDMNVDEDQNTQSPARGRSAHDRRSFMGGSRGDVQSAPPAYKGKKALEETCLSETQQCPTKRAACKKQSLLVVEKESMVDQEGDSKAMIVWEGNTTQDVEYESQEIDFPVTQKSTEEGDNEDVLTGILEFEKCDIPSLFDIAIQREEEELDEEDSFQEVSYKKNRPKKSEPAITSRMSLRNRDMASVPIPKIAELLTQKKNLETGGNSNPFVVFQIIDPVELNSIAIAANISLGSNEEEIANTIETIKAKELVQAKLAEMRWKKEKEKEMTDVDSLLRNEKELPDNMGEEWKALCRSEEVALMDHIAVKLKGMISSLGAQRTGNSNIRSERLFSNGDLASNISNPFAPSGKPTSDNLRLVRFGNPAKQVGNPGM</sequence>
<dbReference type="eggNOG" id="KOG1075">
    <property type="taxonomic scope" value="Eukaryota"/>
</dbReference>
<feature type="domain" description="CCHC-type" evidence="3">
    <location>
        <begin position="94"/>
        <end position="110"/>
    </location>
</feature>
<feature type="compositionally biased region" description="Basic and acidic residues" evidence="2">
    <location>
        <begin position="67"/>
        <end position="83"/>
    </location>
</feature>
<dbReference type="GO" id="GO:0003676">
    <property type="term" value="F:nucleic acid binding"/>
    <property type="evidence" value="ECO:0007669"/>
    <property type="project" value="InterPro"/>
</dbReference>
<keyword evidence="1" id="KW-0479">Metal-binding</keyword>
<keyword evidence="1" id="KW-0862">Zinc</keyword>
<feature type="region of interest" description="Disordered" evidence="2">
    <location>
        <begin position="454"/>
        <end position="477"/>
    </location>
</feature>
<reference evidence="4 5" key="3">
    <citation type="journal article" date="2013" name="Rice">
        <title>Improvement of the Oryza sativa Nipponbare reference genome using next generation sequence and optical map data.</title>
        <authorList>
            <person name="Kawahara Y."/>
            <person name="de la Bastide M."/>
            <person name="Hamilton J.P."/>
            <person name="Kanamori H."/>
            <person name="McCombie W.R."/>
            <person name="Ouyang S."/>
            <person name="Schwartz D.C."/>
            <person name="Tanaka T."/>
            <person name="Wu J."/>
            <person name="Zhou S."/>
            <person name="Childs K.L."/>
            <person name="Davidson R.M."/>
            <person name="Lin H."/>
            <person name="Quesada-Ocampo L."/>
            <person name="Vaillancourt B."/>
            <person name="Sakai H."/>
            <person name="Lee S.S."/>
            <person name="Kim J."/>
            <person name="Numa H."/>
            <person name="Itoh T."/>
            <person name="Buell C.R."/>
            <person name="Matsumoto T."/>
        </authorList>
    </citation>
    <scope>NUCLEOTIDE SEQUENCE [LARGE SCALE GENOMIC DNA]</scope>
    <source>
        <strain evidence="5">cv. Nipponbare</strain>
    </source>
</reference>
<feature type="compositionally biased region" description="Gly residues" evidence="2">
    <location>
        <begin position="23"/>
        <end position="41"/>
    </location>
</feature>
<dbReference type="InterPro" id="IPR001878">
    <property type="entry name" value="Znf_CCHC"/>
</dbReference>
<reference evidence="4 5" key="2">
    <citation type="journal article" date="2013" name="Plant Cell Physiol.">
        <title>Rice Annotation Project Database (RAP-DB): an integrative and interactive database for rice genomics.</title>
        <authorList>
            <person name="Sakai H."/>
            <person name="Lee S.S."/>
            <person name="Tanaka T."/>
            <person name="Numa H."/>
            <person name="Kim J."/>
            <person name="Kawahara Y."/>
            <person name="Wakimoto H."/>
            <person name="Yang C.C."/>
            <person name="Iwamoto M."/>
            <person name="Abe T."/>
            <person name="Yamada Y."/>
            <person name="Muto A."/>
            <person name="Inokuchi H."/>
            <person name="Ikemura T."/>
            <person name="Matsumoto T."/>
            <person name="Sasaki T."/>
            <person name="Itoh T."/>
        </authorList>
    </citation>
    <scope>NUCLEOTIDE SEQUENCE [LARGE SCALE GENOMIC DNA]</scope>
    <source>
        <strain evidence="5">cv. Nipponbare</strain>
    </source>
</reference>
<evidence type="ECO:0000256" key="1">
    <source>
        <dbReference type="PROSITE-ProRule" id="PRU00047"/>
    </source>
</evidence>
<dbReference type="InterPro" id="IPR036875">
    <property type="entry name" value="Znf_CCHC_sf"/>
</dbReference>
<name>A0A0P0XGU7_ORYSJ</name>
<feature type="compositionally biased region" description="Basic and acidic residues" evidence="2">
    <location>
        <begin position="46"/>
        <end position="55"/>
    </location>
</feature>
<dbReference type="AlphaFoldDB" id="A0A0P0XGU7"/>
<dbReference type="OMA" id="AVVWVKI"/>
<reference evidence="5" key="1">
    <citation type="journal article" date="2005" name="Nature">
        <title>The map-based sequence of the rice genome.</title>
        <authorList>
            <consortium name="International rice genome sequencing project (IRGSP)"/>
            <person name="Matsumoto T."/>
            <person name="Wu J."/>
            <person name="Kanamori H."/>
            <person name="Katayose Y."/>
            <person name="Fujisawa M."/>
            <person name="Namiki N."/>
            <person name="Mizuno H."/>
            <person name="Yamamoto K."/>
            <person name="Antonio B.A."/>
            <person name="Baba T."/>
            <person name="Sakata K."/>
            <person name="Nagamura Y."/>
            <person name="Aoki H."/>
            <person name="Arikawa K."/>
            <person name="Arita K."/>
            <person name="Bito T."/>
            <person name="Chiden Y."/>
            <person name="Fujitsuka N."/>
            <person name="Fukunaka R."/>
            <person name="Hamada M."/>
            <person name="Harada C."/>
            <person name="Hayashi A."/>
            <person name="Hijishita S."/>
            <person name="Honda M."/>
            <person name="Hosokawa S."/>
            <person name="Ichikawa Y."/>
            <person name="Idonuma A."/>
            <person name="Iijima M."/>
            <person name="Ikeda M."/>
            <person name="Ikeno M."/>
            <person name="Ito K."/>
            <person name="Ito S."/>
            <person name="Ito T."/>
            <person name="Ito Y."/>
            <person name="Ito Y."/>
            <person name="Iwabuchi A."/>
            <person name="Kamiya K."/>
            <person name="Karasawa W."/>
            <person name="Kurita K."/>
            <person name="Katagiri S."/>
            <person name="Kikuta A."/>
            <person name="Kobayashi H."/>
            <person name="Kobayashi N."/>
            <person name="Machita K."/>
            <person name="Maehara T."/>
            <person name="Masukawa M."/>
            <person name="Mizubayashi T."/>
            <person name="Mukai Y."/>
            <person name="Nagasaki H."/>
            <person name="Nagata Y."/>
            <person name="Naito S."/>
            <person name="Nakashima M."/>
            <person name="Nakama Y."/>
            <person name="Nakamichi Y."/>
            <person name="Nakamura M."/>
            <person name="Meguro A."/>
            <person name="Negishi M."/>
            <person name="Ohta I."/>
            <person name="Ohta T."/>
            <person name="Okamoto M."/>
            <person name="Ono N."/>
            <person name="Saji S."/>
            <person name="Sakaguchi M."/>
            <person name="Sakai K."/>
            <person name="Shibata M."/>
            <person name="Shimokawa T."/>
            <person name="Song J."/>
            <person name="Takazaki Y."/>
            <person name="Terasawa K."/>
            <person name="Tsugane M."/>
            <person name="Tsuji K."/>
            <person name="Ueda S."/>
            <person name="Waki K."/>
            <person name="Yamagata H."/>
            <person name="Yamamoto M."/>
            <person name="Yamamoto S."/>
            <person name="Yamane H."/>
            <person name="Yoshiki S."/>
            <person name="Yoshihara R."/>
            <person name="Yukawa K."/>
            <person name="Zhong H."/>
            <person name="Yano M."/>
            <person name="Yuan Q."/>
            <person name="Ouyang S."/>
            <person name="Liu J."/>
            <person name="Jones K.M."/>
            <person name="Gansberger K."/>
            <person name="Moffat K."/>
            <person name="Hill J."/>
            <person name="Bera J."/>
            <person name="Fadrosh D."/>
            <person name="Jin S."/>
            <person name="Johri S."/>
            <person name="Kim M."/>
            <person name="Overton L."/>
            <person name="Reardon M."/>
            <person name="Tsitrin T."/>
            <person name="Vuong H."/>
            <person name="Weaver B."/>
            <person name="Ciecko A."/>
            <person name="Tallon L."/>
            <person name="Jackson J."/>
            <person name="Pai G."/>
            <person name="Aken S.V."/>
            <person name="Utterback T."/>
            <person name="Reidmuller S."/>
            <person name="Feldblyum T."/>
            <person name="Hsiao J."/>
            <person name="Zismann V."/>
            <person name="Iobst S."/>
            <person name="de Vazeille A.R."/>
            <person name="Buell C.R."/>
            <person name="Ying K."/>
            <person name="Li Y."/>
            <person name="Lu T."/>
            <person name="Huang Y."/>
            <person name="Zhao Q."/>
            <person name="Feng Q."/>
            <person name="Zhang L."/>
            <person name="Zhu J."/>
            <person name="Weng Q."/>
            <person name="Mu J."/>
            <person name="Lu Y."/>
            <person name="Fan D."/>
            <person name="Liu Y."/>
            <person name="Guan J."/>
            <person name="Zhang Y."/>
            <person name="Yu S."/>
            <person name="Liu X."/>
            <person name="Zhang Y."/>
            <person name="Hong G."/>
            <person name="Han B."/>
            <person name="Choisne N."/>
            <person name="Demange N."/>
            <person name="Orjeda G."/>
            <person name="Samain S."/>
            <person name="Cattolico L."/>
            <person name="Pelletier E."/>
            <person name="Couloux A."/>
            <person name="Segurens B."/>
            <person name="Wincker P."/>
            <person name="D'Hont A."/>
            <person name="Scarpelli C."/>
            <person name="Weissenbach J."/>
            <person name="Salanoubat M."/>
            <person name="Quetier F."/>
            <person name="Yu Y."/>
            <person name="Kim H.R."/>
            <person name="Rambo T."/>
            <person name="Currie J."/>
            <person name="Collura K."/>
            <person name="Luo M."/>
            <person name="Yang T."/>
            <person name="Ammiraju J.S.S."/>
            <person name="Engler F."/>
            <person name="Soderlund C."/>
            <person name="Wing R.A."/>
            <person name="Palmer L.E."/>
            <person name="de la Bastide M."/>
            <person name="Spiegel L."/>
            <person name="Nascimento L."/>
            <person name="Zutavern T."/>
            <person name="O'Shaughnessy A."/>
            <person name="Dike S."/>
            <person name="Dedhia N."/>
            <person name="Preston R."/>
            <person name="Balija V."/>
            <person name="McCombie W.R."/>
            <person name="Chow T."/>
            <person name="Chen H."/>
            <person name="Chung M."/>
            <person name="Chen C."/>
            <person name="Shaw J."/>
            <person name="Wu H."/>
            <person name="Hsiao K."/>
            <person name="Chao Y."/>
            <person name="Chu M."/>
            <person name="Cheng C."/>
            <person name="Hour A."/>
            <person name="Lee P."/>
            <person name="Lin S."/>
            <person name="Lin Y."/>
            <person name="Liou J."/>
            <person name="Liu S."/>
            <person name="Hsing Y."/>
            <person name="Raghuvanshi S."/>
            <person name="Mohanty A."/>
            <person name="Bharti A.K."/>
            <person name="Gaur A."/>
            <person name="Gupta V."/>
            <person name="Kumar D."/>
            <person name="Ravi V."/>
            <person name="Vij S."/>
            <person name="Kapur A."/>
            <person name="Khurana P."/>
            <person name="Khurana P."/>
            <person name="Khurana J.P."/>
            <person name="Tyagi A.K."/>
            <person name="Gaikwad K."/>
            <person name="Singh A."/>
            <person name="Dalal V."/>
            <person name="Srivastava S."/>
            <person name="Dixit A."/>
            <person name="Pal A.K."/>
            <person name="Ghazi I.A."/>
            <person name="Yadav M."/>
            <person name="Pandit A."/>
            <person name="Bhargava A."/>
            <person name="Sureshbabu K."/>
            <person name="Batra K."/>
            <person name="Sharma T.R."/>
            <person name="Mohapatra T."/>
            <person name="Singh N.K."/>
            <person name="Messing J."/>
            <person name="Nelson A.B."/>
            <person name="Fuks G."/>
            <person name="Kavchok S."/>
            <person name="Keizer G."/>
            <person name="Linton E."/>
            <person name="Llaca V."/>
            <person name="Song R."/>
            <person name="Tanyolac B."/>
            <person name="Young S."/>
            <person name="Ho-Il K."/>
            <person name="Hahn J.H."/>
            <person name="Sangsakoo G."/>
            <person name="Vanavichit A."/>
            <person name="de Mattos Luiz.A.T."/>
            <person name="Zimmer P.D."/>
            <person name="Malone G."/>
            <person name="Dellagostin O."/>
            <person name="de Oliveira A.C."/>
            <person name="Bevan M."/>
            <person name="Bancroft I."/>
            <person name="Minx P."/>
            <person name="Cordum H."/>
            <person name="Wilson R."/>
            <person name="Cheng Z."/>
            <person name="Jin W."/>
            <person name="Jiang J."/>
            <person name="Leong S.A."/>
            <person name="Iwama H."/>
            <person name="Gojobori T."/>
            <person name="Itoh T."/>
            <person name="Niimura Y."/>
            <person name="Fujii Y."/>
            <person name="Habara T."/>
            <person name="Sakai H."/>
            <person name="Sato Y."/>
            <person name="Wilson G."/>
            <person name="Kumar K."/>
            <person name="McCouch S."/>
            <person name="Juretic N."/>
            <person name="Hoen D."/>
            <person name="Wright S."/>
            <person name="Bruskiewich R."/>
            <person name="Bureau T."/>
            <person name="Miyao A."/>
            <person name="Hirochika H."/>
            <person name="Nishikawa T."/>
            <person name="Kadowaki K."/>
            <person name="Sugiura M."/>
            <person name="Burr B."/>
            <person name="Sasaki T."/>
        </authorList>
    </citation>
    <scope>NUCLEOTIDE SEQUENCE [LARGE SCALE GENOMIC DNA]</scope>
    <source>
        <strain evidence="5">cv. Nipponbare</strain>
    </source>
</reference>
<keyword evidence="5" id="KW-1185">Reference proteome</keyword>
<evidence type="ECO:0000313" key="4">
    <source>
        <dbReference type="EMBL" id="BAT05771.1"/>
    </source>
</evidence>
<evidence type="ECO:0000259" key="3">
    <source>
        <dbReference type="PROSITE" id="PS50158"/>
    </source>
</evidence>
<feature type="compositionally biased region" description="Acidic residues" evidence="2">
    <location>
        <begin position="304"/>
        <end position="314"/>
    </location>
</feature>
<dbReference type="Gene3D" id="4.10.60.10">
    <property type="entry name" value="Zinc finger, CCHC-type"/>
    <property type="match status" value="1"/>
</dbReference>
<accession>A0A0P0XGU7</accession>
<protein>
    <submittedName>
        <fullName evidence="4">Os08g0461600 protein</fullName>
    </submittedName>
</protein>
<organism evidence="4 5">
    <name type="scientific">Oryza sativa subsp. japonica</name>
    <name type="common">Rice</name>
    <dbReference type="NCBI Taxonomy" id="39947"/>
    <lineage>
        <taxon>Eukaryota</taxon>
        <taxon>Viridiplantae</taxon>
        <taxon>Streptophyta</taxon>
        <taxon>Embryophyta</taxon>
        <taxon>Tracheophyta</taxon>
        <taxon>Spermatophyta</taxon>
        <taxon>Magnoliopsida</taxon>
        <taxon>Liliopsida</taxon>
        <taxon>Poales</taxon>
        <taxon>Poaceae</taxon>
        <taxon>BOP clade</taxon>
        <taxon>Oryzoideae</taxon>
        <taxon>Oryzeae</taxon>
        <taxon>Oryzinae</taxon>
        <taxon>Oryza</taxon>
        <taxon>Oryza sativa</taxon>
    </lineage>
</organism>
<dbReference type="EMBL" id="AP014964">
    <property type="protein sequence ID" value="BAT05771.1"/>
    <property type="molecule type" value="Genomic_DNA"/>
</dbReference>
<dbReference type="Pfam" id="PF00098">
    <property type="entry name" value="zf-CCHC"/>
    <property type="match status" value="1"/>
</dbReference>
<dbReference type="Proteomes" id="UP000059680">
    <property type="component" value="Chromosome 8"/>
</dbReference>